<proteinExistence type="inferred from homology"/>
<dbReference type="InterPro" id="IPR037045">
    <property type="entry name" value="S8pro/Inhibitor_I9_sf"/>
</dbReference>
<evidence type="ECO:0000256" key="6">
    <source>
        <dbReference type="PROSITE-ProRule" id="PRU01240"/>
    </source>
</evidence>
<evidence type="ECO:0000313" key="12">
    <source>
        <dbReference type="Proteomes" id="UP001152024"/>
    </source>
</evidence>
<dbReference type="InterPro" id="IPR034193">
    <property type="entry name" value="PCSK9_ProteinaseK-like"/>
</dbReference>
<feature type="active site" description="Charge relay system" evidence="6">
    <location>
        <position position="204"/>
    </location>
</feature>
<dbReference type="Pfam" id="PF05922">
    <property type="entry name" value="Inhibitor_I9"/>
    <property type="match status" value="1"/>
</dbReference>
<name>A0ABQ8RNT5_FUSEQ</name>
<evidence type="ECO:0000256" key="3">
    <source>
        <dbReference type="ARBA" id="ARBA00022729"/>
    </source>
</evidence>
<evidence type="ECO:0000256" key="5">
    <source>
        <dbReference type="ARBA" id="ARBA00022825"/>
    </source>
</evidence>
<evidence type="ECO:0000256" key="2">
    <source>
        <dbReference type="ARBA" id="ARBA00022670"/>
    </source>
</evidence>
<protein>
    <recommendedName>
        <fullName evidence="13">Subtilisin</fullName>
    </recommendedName>
</protein>
<keyword evidence="12" id="KW-1185">Reference proteome</keyword>
<dbReference type="PROSITE" id="PS00137">
    <property type="entry name" value="SUBTILASE_HIS"/>
    <property type="match status" value="1"/>
</dbReference>
<feature type="signal peptide" evidence="8">
    <location>
        <begin position="1"/>
        <end position="20"/>
    </location>
</feature>
<dbReference type="InterPro" id="IPR010259">
    <property type="entry name" value="S8pro/Inhibitor_I9"/>
</dbReference>
<dbReference type="SUPFAM" id="SSF52743">
    <property type="entry name" value="Subtilisin-like"/>
    <property type="match status" value="1"/>
</dbReference>
<evidence type="ECO:0000256" key="8">
    <source>
        <dbReference type="SAM" id="SignalP"/>
    </source>
</evidence>
<dbReference type="CDD" id="cd04077">
    <property type="entry name" value="Peptidases_S8_PCSK9_ProteinaseK_like"/>
    <property type="match status" value="1"/>
</dbReference>
<evidence type="ECO:0008006" key="13">
    <source>
        <dbReference type="Google" id="ProtNLM"/>
    </source>
</evidence>
<dbReference type="PANTHER" id="PTHR43806:SF58">
    <property type="entry name" value="ALKALINE PROTEASE 1-RELATED"/>
    <property type="match status" value="1"/>
</dbReference>
<organism evidence="11 12">
    <name type="scientific">Fusarium equiseti</name>
    <name type="common">Fusarium scirpi</name>
    <dbReference type="NCBI Taxonomy" id="61235"/>
    <lineage>
        <taxon>Eukaryota</taxon>
        <taxon>Fungi</taxon>
        <taxon>Dikarya</taxon>
        <taxon>Ascomycota</taxon>
        <taxon>Pezizomycotina</taxon>
        <taxon>Sordariomycetes</taxon>
        <taxon>Hypocreomycetidae</taxon>
        <taxon>Hypocreales</taxon>
        <taxon>Nectriaceae</taxon>
        <taxon>Fusarium</taxon>
        <taxon>Fusarium incarnatum-equiseti species complex</taxon>
    </lineage>
</organism>
<dbReference type="Proteomes" id="UP001152024">
    <property type="component" value="Unassembled WGS sequence"/>
</dbReference>
<comment type="caution">
    <text evidence="11">The sequence shown here is derived from an EMBL/GenBank/DDBJ whole genome shotgun (WGS) entry which is preliminary data.</text>
</comment>
<evidence type="ECO:0000259" key="9">
    <source>
        <dbReference type="Pfam" id="PF00082"/>
    </source>
</evidence>
<dbReference type="PROSITE" id="PS51892">
    <property type="entry name" value="SUBTILASE"/>
    <property type="match status" value="1"/>
</dbReference>
<feature type="chain" id="PRO_5047521646" description="Subtilisin" evidence="8">
    <location>
        <begin position="21"/>
        <end position="417"/>
    </location>
</feature>
<dbReference type="InterPro" id="IPR022398">
    <property type="entry name" value="Peptidase_S8_His-AS"/>
</dbReference>
<dbReference type="InterPro" id="IPR000209">
    <property type="entry name" value="Peptidase_S8/S53_dom"/>
</dbReference>
<dbReference type="InterPro" id="IPR015500">
    <property type="entry name" value="Peptidase_S8_subtilisin-rel"/>
</dbReference>
<evidence type="ECO:0000259" key="10">
    <source>
        <dbReference type="Pfam" id="PF05922"/>
    </source>
</evidence>
<evidence type="ECO:0000256" key="1">
    <source>
        <dbReference type="ARBA" id="ARBA00011073"/>
    </source>
</evidence>
<dbReference type="InterPro" id="IPR023828">
    <property type="entry name" value="Peptidase_S8_Ser-AS"/>
</dbReference>
<feature type="domain" description="Peptidase S8/S53" evidence="9">
    <location>
        <begin position="171"/>
        <end position="395"/>
    </location>
</feature>
<reference evidence="11" key="1">
    <citation type="submission" date="2022-09" db="EMBL/GenBank/DDBJ databases">
        <title>Fusarium specimens isolated from Avocado Roots.</title>
        <authorList>
            <person name="Stajich J."/>
            <person name="Roper C."/>
            <person name="Heimlech-Rivalta G."/>
        </authorList>
    </citation>
    <scope>NUCLEOTIDE SEQUENCE</scope>
    <source>
        <strain evidence="11">CF00095</strain>
    </source>
</reference>
<gene>
    <name evidence="11" type="ORF">NW768_002600</name>
</gene>
<dbReference type="PROSITE" id="PS00136">
    <property type="entry name" value="SUBTILASE_ASP"/>
    <property type="match status" value="1"/>
</dbReference>
<sequence length="417" mass="44987">MVNFKNIALTVTLFLGCGLASPAPAAQLAEPGAIIPGSYIITLKPEIDAVKAKIHLKWVKDVHKRSLTKREELGVEKTYDSKSGFQGYAGTFDSATIKEIKKSPEVLAIEPNRVWKISRVKRDDKLEKRDEADEVTQKKSTWGLGTISHRKKGFKEYIYDTFAGTDTYAYVIDTGVRTTHNEFGGRAKAAWTNWKGENADTDGHGTHVAGVIGGKTYGVAKKANILALKVFKGDESDTSIVLDAFNWAVNDIIKRDRTWRAVINMSLGGEKSTAFNKAVDNASKKGVVTVTASGNDNRDAGKESPASASTAITVGAIDENWKVADFSNWGKVVKIMAPGVGILSTGHKSNTHTFTEDGTSMAAPYVAGLVLYAMSVEEIEGVSAITGWLKEVATAKKVSGNLKGAANLIANNDNWTQ</sequence>
<comment type="similarity">
    <text evidence="1 6 7">Belongs to the peptidase S8 family.</text>
</comment>
<feature type="domain" description="Inhibitor I9" evidence="10">
    <location>
        <begin position="38"/>
        <end position="117"/>
    </location>
</feature>
<dbReference type="PANTHER" id="PTHR43806">
    <property type="entry name" value="PEPTIDASE S8"/>
    <property type="match status" value="1"/>
</dbReference>
<evidence type="ECO:0000313" key="11">
    <source>
        <dbReference type="EMBL" id="KAJ4138730.1"/>
    </source>
</evidence>
<evidence type="ECO:0000256" key="7">
    <source>
        <dbReference type="RuleBase" id="RU003355"/>
    </source>
</evidence>
<keyword evidence="2 6" id="KW-0645">Protease</keyword>
<dbReference type="Gene3D" id="3.40.50.200">
    <property type="entry name" value="Peptidase S8/S53 domain"/>
    <property type="match status" value="1"/>
</dbReference>
<feature type="active site" description="Charge relay system" evidence="6">
    <location>
        <position position="360"/>
    </location>
</feature>
<dbReference type="PROSITE" id="PS00138">
    <property type="entry name" value="SUBTILASE_SER"/>
    <property type="match status" value="1"/>
</dbReference>
<dbReference type="InterPro" id="IPR036852">
    <property type="entry name" value="Peptidase_S8/S53_dom_sf"/>
</dbReference>
<keyword evidence="3 8" id="KW-0732">Signal</keyword>
<dbReference type="InterPro" id="IPR050131">
    <property type="entry name" value="Peptidase_S8_subtilisin-like"/>
</dbReference>
<accession>A0ABQ8RNT5</accession>
<keyword evidence="4 6" id="KW-0378">Hydrolase</keyword>
<dbReference type="SUPFAM" id="SSF54897">
    <property type="entry name" value="Protease propeptides/inhibitors"/>
    <property type="match status" value="1"/>
</dbReference>
<dbReference type="PROSITE" id="PS51257">
    <property type="entry name" value="PROKAR_LIPOPROTEIN"/>
    <property type="match status" value="1"/>
</dbReference>
<feature type="active site" description="Charge relay system" evidence="6">
    <location>
        <position position="173"/>
    </location>
</feature>
<dbReference type="PRINTS" id="PR00723">
    <property type="entry name" value="SUBTILISIN"/>
</dbReference>
<dbReference type="EMBL" id="JAOQBH010000003">
    <property type="protein sequence ID" value="KAJ4138730.1"/>
    <property type="molecule type" value="Genomic_DNA"/>
</dbReference>
<evidence type="ECO:0000256" key="4">
    <source>
        <dbReference type="ARBA" id="ARBA00022801"/>
    </source>
</evidence>
<dbReference type="Pfam" id="PF00082">
    <property type="entry name" value="Peptidase_S8"/>
    <property type="match status" value="1"/>
</dbReference>
<keyword evidence="5 6" id="KW-0720">Serine protease</keyword>
<dbReference type="InterPro" id="IPR023827">
    <property type="entry name" value="Peptidase_S8_Asp-AS"/>
</dbReference>
<dbReference type="Gene3D" id="3.30.70.80">
    <property type="entry name" value="Peptidase S8 propeptide/proteinase inhibitor I9"/>
    <property type="match status" value="1"/>
</dbReference>